<keyword evidence="4" id="KW-1185">Reference proteome</keyword>
<dbReference type="OrthoDB" id="10001948at2"/>
<dbReference type="EMBL" id="PDOC01000002">
    <property type="protein sequence ID" value="PIL46354.1"/>
    <property type="molecule type" value="Genomic_DNA"/>
</dbReference>
<dbReference type="RefSeq" id="WP_099787244.1">
    <property type="nucleotide sequence ID" value="NZ_JBHLYV010000001.1"/>
</dbReference>
<reference evidence="3 4" key="1">
    <citation type="submission" date="2017-10" db="EMBL/GenBank/DDBJ databases">
        <title>Massilia psychrophilum sp. nov., a novel purple-pigmented bacterium isolated from Tianshan glacier, Xinjiang Municipality, China.</title>
        <authorList>
            <person name="Wang H."/>
        </authorList>
    </citation>
    <scope>NUCLEOTIDE SEQUENCE [LARGE SCALE GENOMIC DNA]</scope>
    <source>
        <strain evidence="3 4">JCM 30074</strain>
    </source>
</reference>
<sequence>MNAAKSLVASLLLAAASLAPAAQASVINFNDMTGPDTIRAYGTQTLTTDGFTFKGTSSSYVIGSDYNGNNDRGFSPYNGTDFYLTYAATTLASATASAFKLNSIDVAMWGNYGAGRTATLTGAKVGGGFVTQTVDLNPLANFSNLTGNDFTNYSLVGFDNLSSVTITHNYIGHFAMDNFVVNAASVPEPSSLALFGLAVAAGAFARRRAGKAS</sequence>
<evidence type="ECO:0000259" key="2">
    <source>
        <dbReference type="Pfam" id="PF07589"/>
    </source>
</evidence>
<accession>A0A2G8TK04</accession>
<feature type="signal peptide" evidence="1">
    <location>
        <begin position="1"/>
        <end position="24"/>
    </location>
</feature>
<name>A0A2G8TK04_9BURK</name>
<protein>
    <recommendedName>
        <fullName evidence="2">Ice-binding protein C-terminal domain-containing protein</fullName>
    </recommendedName>
</protein>
<evidence type="ECO:0000256" key="1">
    <source>
        <dbReference type="SAM" id="SignalP"/>
    </source>
</evidence>
<feature type="chain" id="PRO_5013560429" description="Ice-binding protein C-terminal domain-containing protein" evidence="1">
    <location>
        <begin position="25"/>
        <end position="213"/>
    </location>
</feature>
<feature type="domain" description="Ice-binding protein C-terminal" evidence="2">
    <location>
        <begin position="185"/>
        <end position="208"/>
    </location>
</feature>
<dbReference type="Pfam" id="PF07589">
    <property type="entry name" value="PEP-CTERM"/>
    <property type="match status" value="1"/>
</dbReference>
<organism evidence="3 4">
    <name type="scientific">Massilia eurypsychrophila</name>
    <dbReference type="NCBI Taxonomy" id="1485217"/>
    <lineage>
        <taxon>Bacteria</taxon>
        <taxon>Pseudomonadati</taxon>
        <taxon>Pseudomonadota</taxon>
        <taxon>Betaproteobacteria</taxon>
        <taxon>Burkholderiales</taxon>
        <taxon>Oxalobacteraceae</taxon>
        <taxon>Telluria group</taxon>
        <taxon>Massilia</taxon>
    </lineage>
</organism>
<gene>
    <name evidence="3" type="ORF">CR105_04580</name>
</gene>
<dbReference type="InterPro" id="IPR013424">
    <property type="entry name" value="Ice-binding_C"/>
</dbReference>
<comment type="caution">
    <text evidence="3">The sequence shown here is derived from an EMBL/GenBank/DDBJ whole genome shotgun (WGS) entry which is preliminary data.</text>
</comment>
<dbReference type="Proteomes" id="UP000230390">
    <property type="component" value="Unassembled WGS sequence"/>
</dbReference>
<evidence type="ECO:0000313" key="4">
    <source>
        <dbReference type="Proteomes" id="UP000230390"/>
    </source>
</evidence>
<keyword evidence="1" id="KW-0732">Signal</keyword>
<proteinExistence type="predicted"/>
<dbReference type="AlphaFoldDB" id="A0A2G8TK04"/>
<evidence type="ECO:0000313" key="3">
    <source>
        <dbReference type="EMBL" id="PIL46354.1"/>
    </source>
</evidence>
<dbReference type="NCBIfam" id="TIGR02595">
    <property type="entry name" value="PEP_CTERM"/>
    <property type="match status" value="1"/>
</dbReference>